<dbReference type="RefSeq" id="WP_222874423.1">
    <property type="nucleotide sequence ID" value="NZ_CP039704.1"/>
</dbReference>
<gene>
    <name evidence="2" type="ORF">E6W36_06445</name>
</gene>
<evidence type="ECO:0000313" key="2">
    <source>
        <dbReference type="EMBL" id="QCI80526.1"/>
    </source>
</evidence>
<organism evidence="2 3">
    <name type="scientific">Hankyongella ginsenosidimutans</name>
    <dbReference type="NCBI Taxonomy" id="1763828"/>
    <lineage>
        <taxon>Bacteria</taxon>
        <taxon>Pseudomonadati</taxon>
        <taxon>Pseudomonadota</taxon>
        <taxon>Alphaproteobacteria</taxon>
        <taxon>Sphingomonadales</taxon>
        <taxon>Sphingomonadaceae</taxon>
        <taxon>Hankyongella</taxon>
    </lineage>
</organism>
<protein>
    <recommendedName>
        <fullName evidence="4">BrnA antitoxin family protein</fullName>
    </recommendedName>
</protein>
<accession>A0A4D7CC08</accession>
<dbReference type="AlphaFoldDB" id="A0A4D7CC08"/>
<keyword evidence="3" id="KW-1185">Reference proteome</keyword>
<feature type="region of interest" description="Disordered" evidence="1">
    <location>
        <begin position="1"/>
        <end position="21"/>
    </location>
</feature>
<dbReference type="InterPro" id="IPR025528">
    <property type="entry name" value="BrnA_antitoxin"/>
</dbReference>
<reference evidence="3" key="1">
    <citation type="submission" date="2019-04" db="EMBL/GenBank/DDBJ databases">
        <title>Complete genome sequence of Sphingomonas sp. W1-2-3.</title>
        <authorList>
            <person name="Im W.T."/>
        </authorList>
    </citation>
    <scope>NUCLEOTIDE SEQUENCE [LARGE SCALE GENOMIC DNA]</scope>
    <source>
        <strain evidence="3">W1-2-3</strain>
    </source>
</reference>
<evidence type="ECO:0000256" key="1">
    <source>
        <dbReference type="SAM" id="MobiDB-lite"/>
    </source>
</evidence>
<feature type="compositionally biased region" description="Basic and acidic residues" evidence="1">
    <location>
        <begin position="1"/>
        <end position="11"/>
    </location>
</feature>
<sequence>MVDKIEGRTPEPDGDDDSPEWTDAMFARAKPAGEMLPPDAAALLLRRRGRPRITESMRKRQVTLRLAPDVIAALRATGPGWMARAEAMLRAGLALDEGK</sequence>
<dbReference type="Pfam" id="PF14384">
    <property type="entry name" value="BrnA_antitoxin"/>
    <property type="match status" value="1"/>
</dbReference>
<dbReference type="EMBL" id="CP039704">
    <property type="protein sequence ID" value="QCI80526.1"/>
    <property type="molecule type" value="Genomic_DNA"/>
</dbReference>
<proteinExistence type="predicted"/>
<name>A0A4D7CC08_9SPHN</name>
<evidence type="ECO:0000313" key="3">
    <source>
        <dbReference type="Proteomes" id="UP000298714"/>
    </source>
</evidence>
<evidence type="ECO:0008006" key="4">
    <source>
        <dbReference type="Google" id="ProtNLM"/>
    </source>
</evidence>
<dbReference type="Proteomes" id="UP000298714">
    <property type="component" value="Chromosome"/>
</dbReference>
<dbReference type="KEGG" id="hgn:E6W36_06445"/>